<proteinExistence type="predicted"/>
<protein>
    <submittedName>
        <fullName evidence="1">Uncharacterized protein</fullName>
    </submittedName>
</protein>
<evidence type="ECO:0000313" key="1">
    <source>
        <dbReference type="EMBL" id="SHH19295.1"/>
    </source>
</evidence>
<dbReference type="AlphaFoldDB" id="A0A1M5QYR3"/>
<dbReference type="Gene3D" id="3.40.50.1000">
    <property type="entry name" value="HAD superfamily/HAD-like"/>
    <property type="match status" value="1"/>
</dbReference>
<dbReference type="SUPFAM" id="SSF56784">
    <property type="entry name" value="HAD-like"/>
    <property type="match status" value="1"/>
</dbReference>
<accession>A0A1M5QYR3</accession>
<dbReference type="RefSeq" id="WP_073071240.1">
    <property type="nucleotide sequence ID" value="NZ_FQXN01000001.1"/>
</dbReference>
<sequence length="154" mass="18263">MELKNNIFEIDYNSLIEQGYKIFLFDFDNTLNKWRNSSISNETIQLFENLKSKNVHVFIVSNGKPRKLNYNVEALWLARKPLIFKVKRFLKFKKLDKEKKVVIGDQIFTDIIFGKLLGAYTIKVQPIDTSKEFIITKLLRFFEKILLKILKNVI</sequence>
<evidence type="ECO:0000313" key="2">
    <source>
        <dbReference type="Proteomes" id="UP000242592"/>
    </source>
</evidence>
<dbReference type="STRING" id="1123380.SAMN02745199_0238"/>
<dbReference type="InterPro" id="IPR006549">
    <property type="entry name" value="HAD-SF_hydro_IIIA"/>
</dbReference>
<dbReference type="InterPro" id="IPR036412">
    <property type="entry name" value="HAD-like_sf"/>
</dbReference>
<dbReference type="EMBL" id="FQXN01000001">
    <property type="protein sequence ID" value="SHH19295.1"/>
    <property type="molecule type" value="Genomic_DNA"/>
</dbReference>
<dbReference type="NCBIfam" id="TIGR01662">
    <property type="entry name" value="HAD-SF-IIIA"/>
    <property type="match status" value="1"/>
</dbReference>
<name>A0A1M5QYR3_9BACT</name>
<gene>
    <name evidence="1" type="ORF">SAMN02745199_0238</name>
</gene>
<organism evidence="1 2">
    <name type="scientific">Thermosipho atlanticus DSM 15807</name>
    <dbReference type="NCBI Taxonomy" id="1123380"/>
    <lineage>
        <taxon>Bacteria</taxon>
        <taxon>Thermotogati</taxon>
        <taxon>Thermotogota</taxon>
        <taxon>Thermotogae</taxon>
        <taxon>Thermotogales</taxon>
        <taxon>Fervidobacteriaceae</taxon>
        <taxon>Thermosipho</taxon>
    </lineage>
</organism>
<dbReference type="InterPro" id="IPR023214">
    <property type="entry name" value="HAD_sf"/>
</dbReference>
<dbReference type="OrthoDB" id="9787572at2"/>
<dbReference type="Proteomes" id="UP000242592">
    <property type="component" value="Unassembled WGS sequence"/>
</dbReference>
<dbReference type="InterPro" id="IPR027706">
    <property type="entry name" value="PGP_Pase"/>
</dbReference>
<dbReference type="Pfam" id="PF09419">
    <property type="entry name" value="PGP_phosphatase"/>
    <property type="match status" value="1"/>
</dbReference>
<keyword evidence="2" id="KW-1185">Reference proteome</keyword>
<dbReference type="GO" id="GO:0008962">
    <property type="term" value="F:phosphatidylglycerophosphatase activity"/>
    <property type="evidence" value="ECO:0007669"/>
    <property type="project" value="InterPro"/>
</dbReference>
<reference evidence="2" key="1">
    <citation type="submission" date="2016-11" db="EMBL/GenBank/DDBJ databases">
        <authorList>
            <person name="Varghese N."/>
            <person name="Submissions S."/>
        </authorList>
    </citation>
    <scope>NUCLEOTIDE SEQUENCE [LARGE SCALE GENOMIC DNA]</scope>
    <source>
        <strain evidence="2">DSM 15807</strain>
    </source>
</reference>